<evidence type="ECO:0000256" key="1">
    <source>
        <dbReference type="SAM" id="SignalP"/>
    </source>
</evidence>
<dbReference type="EMBL" id="WOTH01000015">
    <property type="protein sequence ID" value="NHO54052.1"/>
    <property type="molecule type" value="Genomic_DNA"/>
</dbReference>
<gene>
    <name evidence="2" type="ORF">GOB87_08795</name>
</gene>
<dbReference type="RefSeq" id="WP_166315389.1">
    <property type="nucleotide sequence ID" value="NZ_WOTH01000015.1"/>
</dbReference>
<proteinExistence type="predicted"/>
<evidence type="ECO:0000313" key="3">
    <source>
        <dbReference type="Proteomes" id="UP000597459"/>
    </source>
</evidence>
<evidence type="ECO:0008006" key="4">
    <source>
        <dbReference type="Google" id="ProtNLM"/>
    </source>
</evidence>
<evidence type="ECO:0000313" key="2">
    <source>
        <dbReference type="EMBL" id="NHO54052.1"/>
    </source>
</evidence>
<feature type="signal peptide" evidence="1">
    <location>
        <begin position="1"/>
        <end position="25"/>
    </location>
</feature>
<dbReference type="Proteomes" id="UP000597459">
    <property type="component" value="Unassembled WGS sequence"/>
</dbReference>
<reference evidence="2" key="1">
    <citation type="submission" date="2019-11" db="EMBL/GenBank/DDBJ databases">
        <title>Description of new Acetobacter species.</title>
        <authorList>
            <person name="Cleenwerck I."/>
            <person name="Sombolestani A.S."/>
        </authorList>
    </citation>
    <scope>NUCLEOTIDE SEQUENCE</scope>
    <source>
        <strain evidence="2">LMG 1626</strain>
    </source>
</reference>
<keyword evidence="3" id="KW-1185">Reference proteome</keyword>
<organism evidence="2 3">
    <name type="scientific">Acetobacter estunensis</name>
    <dbReference type="NCBI Taxonomy" id="104097"/>
    <lineage>
        <taxon>Bacteria</taxon>
        <taxon>Pseudomonadati</taxon>
        <taxon>Pseudomonadota</taxon>
        <taxon>Alphaproteobacteria</taxon>
        <taxon>Acetobacterales</taxon>
        <taxon>Acetobacteraceae</taxon>
        <taxon>Acetobacter</taxon>
    </lineage>
</organism>
<comment type="caution">
    <text evidence="2">The sequence shown here is derived from an EMBL/GenBank/DDBJ whole genome shotgun (WGS) entry which is preliminary data.</text>
</comment>
<protein>
    <recommendedName>
        <fullName evidence="4">TIGR03067 domain-containing protein</fullName>
    </recommendedName>
</protein>
<feature type="chain" id="PRO_5036787183" description="TIGR03067 domain-containing protein" evidence="1">
    <location>
        <begin position="26"/>
        <end position="132"/>
    </location>
</feature>
<dbReference type="AlphaFoldDB" id="A0A967EHR6"/>
<sequence>MRARLSALALVAATCAPLLPAAAQAAPVAEEKIPERPASFLSGKWTSMGNEITIMANRAAGPASRIMIELPHMLQKSGTARFTLAHKSGNLWVGQDDHHATLTFELKSDNFAELTMTGDKPDHHFEMPFSRF</sequence>
<name>A0A967EHR6_9PROT</name>
<accession>A0A967EHR6</accession>
<keyword evidence="1" id="KW-0732">Signal</keyword>